<feature type="domain" description="CNNM transmembrane" evidence="13">
    <location>
        <begin position="165"/>
        <end position="343"/>
    </location>
</feature>
<reference evidence="15" key="1">
    <citation type="submission" date="2021-02" db="EMBL/GenBank/DDBJ databases">
        <authorList>
            <person name="Nowell W R."/>
        </authorList>
    </citation>
    <scope>NUCLEOTIDE SEQUENCE</scope>
</reference>
<dbReference type="InterPro" id="IPR002550">
    <property type="entry name" value="CNNM"/>
</dbReference>
<accession>A0A815VG79</accession>
<evidence type="ECO:0000256" key="5">
    <source>
        <dbReference type="ARBA" id="ARBA00022989"/>
    </source>
</evidence>
<evidence type="ECO:0000256" key="3">
    <source>
        <dbReference type="ARBA" id="ARBA00022692"/>
    </source>
</evidence>
<evidence type="ECO:0000313" key="14">
    <source>
        <dbReference type="EMBL" id="CAF1349044.1"/>
    </source>
</evidence>
<dbReference type="PROSITE" id="PS51846">
    <property type="entry name" value="CNNM"/>
    <property type="match status" value="1"/>
</dbReference>
<dbReference type="EMBL" id="CAJNOI010000812">
    <property type="protein sequence ID" value="CAF1349044.1"/>
    <property type="molecule type" value="Genomic_DNA"/>
</dbReference>
<dbReference type="AlphaFoldDB" id="A0A815VG79"/>
<evidence type="ECO:0000256" key="1">
    <source>
        <dbReference type="ARBA" id="ARBA00004141"/>
    </source>
</evidence>
<dbReference type="PANTHER" id="PTHR12064">
    <property type="entry name" value="METAL TRANSPORTER CNNM"/>
    <property type="match status" value="1"/>
</dbReference>
<keyword evidence="4" id="KW-0677">Repeat</keyword>
<evidence type="ECO:0000256" key="10">
    <source>
        <dbReference type="SAM" id="Phobius"/>
    </source>
</evidence>
<dbReference type="Proteomes" id="UP000663877">
    <property type="component" value="Unassembled WGS sequence"/>
</dbReference>
<evidence type="ECO:0000259" key="13">
    <source>
        <dbReference type="PROSITE" id="PS51846"/>
    </source>
</evidence>
<dbReference type="Pfam" id="PF25562">
    <property type="entry name" value="CNBH_CNNM2_C"/>
    <property type="match status" value="1"/>
</dbReference>
<feature type="transmembrane region" description="Helical" evidence="10">
    <location>
        <begin position="169"/>
        <end position="193"/>
    </location>
</feature>
<dbReference type="SUPFAM" id="SSF54631">
    <property type="entry name" value="CBS-domain pair"/>
    <property type="match status" value="1"/>
</dbReference>
<dbReference type="PANTHER" id="PTHR12064:SF94">
    <property type="entry name" value="UNEXTENDED PROTEIN"/>
    <property type="match status" value="1"/>
</dbReference>
<evidence type="ECO:0000256" key="9">
    <source>
        <dbReference type="SAM" id="MobiDB-lite"/>
    </source>
</evidence>
<sequence length="945" mass="106145">MLYSFVTCLFFIFNLFHLSSTSITTTASPLVATYHSPLITNFLVFTTDLETVINFEPKHGWILNEERKFRVYLSGINLQNSSIVFSSSGDDCIPDDYISPFYPLSSAPIITLDVKLPSVSKSHSVVYICLLTSSNISLSLSNNNTEFQNATKLDNVYYTFVREKNRLPFAAKICLILTLFIISGFYSGLNLGLMSMSVNDLRLIAESEDAAIRYYARRVLPLRRRGNFLLCSIVLANVLVNSLGTVLLDSLVHGLFAVIGSTIMIVLMGEIIPQAICSRYGLIIGAHTHVITWASMIISSPISYPLGFVLDKILGQEVTASYTRDQIAGMLTRISADIEKPELDVITGVLALRKKTVKEAMTWLPDVFMVDKDRITDAELLLEVHKHGFSRIPVYSQEKSNVVGIVKLRDFALITPEQYHLTVKHLMEFHLHPFGFTKTTDSLYNLMQEFLKSRWHIALVQELRNEEDNVDPLYATVGVITLEDVLEEMLQREIIEEADFFTDNRRKIQRKRAKTMDYTALVKRPLKGPSVNPQLKVAVFQFLSTNVPQFTSGFISQEILKLLLNYNIYAMIKRQVNQKTNSIYLYKKGFRYELFTLVMQGNAILESGAEHIMSTVGPFSYFAASALLAENKTVKDVHQFLDRLLTIDSKNTKITNLLDGISSIFIPDYNLIVNSELQVLQIHRLVWLAAVRATQRQRGSDTHYRRMQPEQLLSNALDEIACVTDVPIDKTNLTNFQRIFHNENDLAETADGLGQRNTQTSSSVFEVIHSLQAGDSIDTNQRRSTSPNGHLSEQRTSSVSTIVCNPLLLSIPNYEQAIGNGSSNGNYRSSNSTSTGLIESGFNSSMHINRMFDDIQEPPIDEEGNPEENLIDEARSVGNTSNITDQPTTSTPTSPYYLSHARSETNLIINIPSPPPHELSKNTSNNSKKSLDQTKRSHSTKCSPS</sequence>
<feature type="chain" id="PRO_5036229049" evidence="11">
    <location>
        <begin position="22"/>
        <end position="945"/>
    </location>
</feature>
<keyword evidence="5 8" id="KW-1133">Transmembrane helix</keyword>
<dbReference type="InterPro" id="IPR044751">
    <property type="entry name" value="Ion_transp-like_CBS"/>
</dbReference>
<dbReference type="InterPro" id="IPR000644">
    <property type="entry name" value="CBS_dom"/>
</dbReference>
<dbReference type="Proteomes" id="UP000663832">
    <property type="component" value="Unassembled WGS sequence"/>
</dbReference>
<feature type="transmembrane region" description="Helical" evidence="10">
    <location>
        <begin position="280"/>
        <end position="298"/>
    </location>
</feature>
<dbReference type="GO" id="GO:0022857">
    <property type="term" value="F:transmembrane transporter activity"/>
    <property type="evidence" value="ECO:0007669"/>
    <property type="project" value="TreeGrafter"/>
</dbReference>
<comment type="subcellular location">
    <subcellularLocation>
        <location evidence="1">Membrane</location>
        <topology evidence="1">Multi-pass membrane protein</topology>
    </subcellularLocation>
</comment>
<evidence type="ECO:0000256" key="6">
    <source>
        <dbReference type="ARBA" id="ARBA00023136"/>
    </source>
</evidence>
<feature type="compositionally biased region" description="Polar residues" evidence="9">
    <location>
        <begin position="777"/>
        <end position="797"/>
    </location>
</feature>
<evidence type="ECO:0000256" key="7">
    <source>
        <dbReference type="PROSITE-ProRule" id="PRU00703"/>
    </source>
</evidence>
<dbReference type="PROSITE" id="PS51371">
    <property type="entry name" value="CBS"/>
    <property type="match status" value="1"/>
</dbReference>
<dbReference type="Pfam" id="PF01595">
    <property type="entry name" value="CNNM"/>
    <property type="match status" value="1"/>
</dbReference>
<evidence type="ECO:0000259" key="12">
    <source>
        <dbReference type="PROSITE" id="PS51371"/>
    </source>
</evidence>
<feature type="signal peptide" evidence="11">
    <location>
        <begin position="1"/>
        <end position="21"/>
    </location>
</feature>
<feature type="transmembrane region" description="Helical" evidence="10">
    <location>
        <begin position="227"/>
        <end position="248"/>
    </location>
</feature>
<keyword evidence="3 8" id="KW-0812">Transmembrane</keyword>
<comment type="similarity">
    <text evidence="2">Belongs to the ACDP family.</text>
</comment>
<dbReference type="EMBL" id="CAJNOM010000661">
    <property type="protein sequence ID" value="CAF1535368.1"/>
    <property type="molecule type" value="Genomic_DNA"/>
</dbReference>
<evidence type="ECO:0000256" key="2">
    <source>
        <dbReference type="ARBA" id="ARBA00010484"/>
    </source>
</evidence>
<dbReference type="CDD" id="cd04590">
    <property type="entry name" value="CBS_pair_CorC_HlyC_assoc"/>
    <property type="match status" value="1"/>
</dbReference>
<keyword evidence="7" id="KW-0129">CBS domain</keyword>
<comment type="caution">
    <text evidence="15">The sequence shown here is derived from an EMBL/GenBank/DDBJ whole genome shotgun (WGS) entry which is preliminary data.</text>
</comment>
<feature type="domain" description="CBS" evidence="12">
    <location>
        <begin position="361"/>
        <end position="423"/>
    </location>
</feature>
<proteinExistence type="inferred from homology"/>
<feature type="transmembrane region" description="Helical" evidence="10">
    <location>
        <begin position="254"/>
        <end position="273"/>
    </location>
</feature>
<evidence type="ECO:0000256" key="11">
    <source>
        <dbReference type="SAM" id="SignalP"/>
    </source>
</evidence>
<name>A0A815VG79_9BILA</name>
<evidence type="ECO:0000313" key="15">
    <source>
        <dbReference type="EMBL" id="CAF1535368.1"/>
    </source>
</evidence>
<keyword evidence="6 8" id="KW-0472">Membrane</keyword>
<keyword evidence="16" id="KW-1185">Reference proteome</keyword>
<dbReference type="GO" id="GO:0005886">
    <property type="term" value="C:plasma membrane"/>
    <property type="evidence" value="ECO:0007669"/>
    <property type="project" value="TreeGrafter"/>
</dbReference>
<dbReference type="GO" id="GO:0010960">
    <property type="term" value="P:magnesium ion homeostasis"/>
    <property type="evidence" value="ECO:0007669"/>
    <property type="project" value="InterPro"/>
</dbReference>
<keyword evidence="11" id="KW-0732">Signal</keyword>
<evidence type="ECO:0000256" key="4">
    <source>
        <dbReference type="ARBA" id="ARBA00022737"/>
    </source>
</evidence>
<evidence type="ECO:0000256" key="8">
    <source>
        <dbReference type="PROSITE-ProRule" id="PRU01193"/>
    </source>
</evidence>
<feature type="region of interest" description="Disordered" evidence="9">
    <location>
        <begin position="775"/>
        <end position="797"/>
    </location>
</feature>
<protein>
    <submittedName>
        <fullName evidence="15">Uncharacterized protein</fullName>
    </submittedName>
</protein>
<feature type="region of interest" description="Disordered" evidence="9">
    <location>
        <begin position="907"/>
        <end position="945"/>
    </location>
</feature>
<feature type="region of interest" description="Disordered" evidence="9">
    <location>
        <begin position="878"/>
        <end position="897"/>
    </location>
</feature>
<organism evidence="15 16">
    <name type="scientific">Adineta steineri</name>
    <dbReference type="NCBI Taxonomy" id="433720"/>
    <lineage>
        <taxon>Eukaryota</taxon>
        <taxon>Metazoa</taxon>
        <taxon>Spiralia</taxon>
        <taxon>Gnathifera</taxon>
        <taxon>Rotifera</taxon>
        <taxon>Eurotatoria</taxon>
        <taxon>Bdelloidea</taxon>
        <taxon>Adinetida</taxon>
        <taxon>Adinetidae</taxon>
        <taxon>Adineta</taxon>
    </lineage>
</organism>
<dbReference type="OrthoDB" id="5353557at2759"/>
<dbReference type="InterPro" id="IPR046342">
    <property type="entry name" value="CBS_dom_sf"/>
</dbReference>
<dbReference type="Gene3D" id="3.10.580.10">
    <property type="entry name" value="CBS-domain"/>
    <property type="match status" value="1"/>
</dbReference>
<dbReference type="InterPro" id="IPR045095">
    <property type="entry name" value="ACDP"/>
</dbReference>
<gene>
    <name evidence="14" type="ORF">BJG266_LOCUS34850</name>
    <name evidence="15" type="ORF">QVE165_LOCUS45867</name>
</gene>
<evidence type="ECO:0000313" key="16">
    <source>
        <dbReference type="Proteomes" id="UP000663832"/>
    </source>
</evidence>